<evidence type="ECO:0000256" key="9">
    <source>
        <dbReference type="ARBA" id="ARBA00023235"/>
    </source>
</evidence>
<comment type="cofactor">
    <cofactor evidence="10 13">
        <name>a divalent metal cation</name>
        <dbReference type="ChEBI" id="CHEBI:60240"/>
    </cofactor>
    <text evidence="10 13">Binds 1 divalent metal cation per subunit.</text>
</comment>
<dbReference type="InterPro" id="IPR011060">
    <property type="entry name" value="RibuloseP-bd_barrel"/>
</dbReference>
<evidence type="ECO:0000256" key="14">
    <source>
        <dbReference type="PIRSR" id="PIRSR001461-3"/>
    </source>
</evidence>
<dbReference type="InterPro" id="IPR013785">
    <property type="entry name" value="Aldolase_TIM"/>
</dbReference>
<gene>
    <name evidence="10 15" type="primary">rpe</name>
    <name evidence="15" type="ORF">SPIRO4BDMA_70027</name>
</gene>
<evidence type="ECO:0000256" key="7">
    <source>
        <dbReference type="ARBA" id="ARBA00013188"/>
    </source>
</evidence>
<dbReference type="NCBIfam" id="NF004076">
    <property type="entry name" value="PRK05581.1-4"/>
    <property type="match status" value="1"/>
</dbReference>
<evidence type="ECO:0000256" key="3">
    <source>
        <dbReference type="ARBA" id="ARBA00001941"/>
    </source>
</evidence>
<dbReference type="GO" id="GO:0006098">
    <property type="term" value="P:pentose-phosphate shunt"/>
    <property type="evidence" value="ECO:0007669"/>
    <property type="project" value="UniProtKB-UniRule"/>
</dbReference>
<keyword evidence="10 11" id="KW-0119">Carbohydrate metabolism</keyword>
<comment type="cofactor">
    <cofactor evidence="3">
        <name>Co(2+)</name>
        <dbReference type="ChEBI" id="CHEBI:48828"/>
    </cofactor>
</comment>
<evidence type="ECO:0000256" key="5">
    <source>
        <dbReference type="ARBA" id="ARBA00001954"/>
    </source>
</evidence>
<dbReference type="SUPFAM" id="SSF51366">
    <property type="entry name" value="Ribulose-phoshate binding barrel"/>
    <property type="match status" value="1"/>
</dbReference>
<proteinExistence type="inferred from homology"/>
<feature type="active site" description="Proton donor" evidence="10 12">
    <location>
        <position position="176"/>
    </location>
</feature>
<dbReference type="Gene3D" id="3.20.20.70">
    <property type="entry name" value="Aldolase class I"/>
    <property type="match status" value="1"/>
</dbReference>
<dbReference type="NCBIfam" id="TIGR01163">
    <property type="entry name" value="rpe"/>
    <property type="match status" value="1"/>
</dbReference>
<protein>
    <recommendedName>
        <fullName evidence="7 10">Ribulose-phosphate 3-epimerase</fullName>
        <ecNumber evidence="7 10">5.1.3.1</ecNumber>
    </recommendedName>
</protein>
<evidence type="ECO:0000256" key="6">
    <source>
        <dbReference type="ARBA" id="ARBA00009541"/>
    </source>
</evidence>
<evidence type="ECO:0000256" key="1">
    <source>
        <dbReference type="ARBA" id="ARBA00001782"/>
    </source>
</evidence>
<keyword evidence="13" id="KW-0464">Manganese</keyword>
<feature type="active site" description="Proton acceptor" evidence="10 12">
    <location>
        <position position="36"/>
    </location>
</feature>
<dbReference type="InterPro" id="IPR026019">
    <property type="entry name" value="Ribul_P_3_epim"/>
</dbReference>
<keyword evidence="9 10" id="KW-0413">Isomerase</keyword>
<comment type="cofactor">
    <cofactor evidence="4">
        <name>Zn(2+)</name>
        <dbReference type="ChEBI" id="CHEBI:29105"/>
    </cofactor>
</comment>
<feature type="binding site" evidence="14">
    <location>
        <position position="178"/>
    </location>
    <ligand>
        <name>substrate</name>
    </ligand>
</feature>
<feature type="binding site" evidence="10 13">
    <location>
        <position position="176"/>
    </location>
    <ligand>
        <name>a divalent metal cation</name>
        <dbReference type="ChEBI" id="CHEBI:60240"/>
    </ligand>
</feature>
<feature type="binding site" evidence="10 14">
    <location>
        <begin position="198"/>
        <end position="199"/>
    </location>
    <ligand>
        <name>substrate</name>
    </ligand>
</feature>
<dbReference type="Pfam" id="PF00834">
    <property type="entry name" value="Ribul_P_3_epim"/>
    <property type="match status" value="1"/>
</dbReference>
<comment type="cofactor">
    <cofactor evidence="2">
        <name>Mn(2+)</name>
        <dbReference type="ChEBI" id="CHEBI:29035"/>
    </cofactor>
</comment>
<reference evidence="15" key="1">
    <citation type="submission" date="2017-02" db="EMBL/GenBank/DDBJ databases">
        <authorList>
            <person name="Regsiter A."/>
            <person name="William W."/>
        </authorList>
    </citation>
    <scope>NUCLEOTIDE SEQUENCE</scope>
    <source>
        <strain evidence="15">BdmA 4</strain>
    </source>
</reference>
<dbReference type="PIRSF" id="PIRSF001461">
    <property type="entry name" value="RPE"/>
    <property type="match status" value="1"/>
</dbReference>
<evidence type="ECO:0000256" key="2">
    <source>
        <dbReference type="ARBA" id="ARBA00001936"/>
    </source>
</evidence>
<comment type="cofactor">
    <cofactor evidence="5">
        <name>Fe(2+)</name>
        <dbReference type="ChEBI" id="CHEBI:29033"/>
    </cofactor>
</comment>
<dbReference type="GO" id="GO:0046872">
    <property type="term" value="F:metal ion binding"/>
    <property type="evidence" value="ECO:0007669"/>
    <property type="project" value="UniProtKB-UniRule"/>
</dbReference>
<comment type="function">
    <text evidence="10">Catalyzes the reversible epimerization of D-ribulose 5-phosphate to D-xylulose 5-phosphate.</text>
</comment>
<accession>A0A3P3XTI2</accession>
<evidence type="ECO:0000256" key="12">
    <source>
        <dbReference type="PIRSR" id="PIRSR001461-1"/>
    </source>
</evidence>
<dbReference type="PANTHER" id="PTHR11749">
    <property type="entry name" value="RIBULOSE-5-PHOSPHATE-3-EPIMERASE"/>
    <property type="match status" value="1"/>
</dbReference>
<comment type="pathway">
    <text evidence="10">Carbohydrate degradation.</text>
</comment>
<evidence type="ECO:0000313" key="15">
    <source>
        <dbReference type="EMBL" id="SLM19605.1"/>
    </source>
</evidence>
<comment type="similarity">
    <text evidence="6 10 11">Belongs to the ribulose-phosphate 3-epimerase family.</text>
</comment>
<dbReference type="HAMAP" id="MF_02227">
    <property type="entry name" value="RPE"/>
    <property type="match status" value="1"/>
</dbReference>
<feature type="binding site" evidence="10 14">
    <location>
        <begin position="143"/>
        <end position="146"/>
    </location>
    <ligand>
        <name>substrate</name>
    </ligand>
</feature>
<feature type="binding site" evidence="10 14">
    <location>
        <position position="67"/>
    </location>
    <ligand>
        <name>substrate</name>
    </ligand>
</feature>
<dbReference type="CDD" id="cd00429">
    <property type="entry name" value="RPE"/>
    <property type="match status" value="1"/>
</dbReference>
<dbReference type="FunFam" id="3.20.20.70:FF:000004">
    <property type="entry name" value="Ribulose-phosphate 3-epimerase"/>
    <property type="match status" value="1"/>
</dbReference>
<keyword evidence="8 10" id="KW-0479">Metal-binding</keyword>
<comment type="catalytic activity">
    <reaction evidence="1 10 11">
        <text>D-ribulose 5-phosphate = D-xylulose 5-phosphate</text>
        <dbReference type="Rhea" id="RHEA:13677"/>
        <dbReference type="ChEBI" id="CHEBI:57737"/>
        <dbReference type="ChEBI" id="CHEBI:58121"/>
        <dbReference type="EC" id="5.1.3.1"/>
    </reaction>
</comment>
<name>A0A3P3XTI2_9SPIR</name>
<evidence type="ECO:0000256" key="11">
    <source>
        <dbReference type="PIRNR" id="PIRNR001461"/>
    </source>
</evidence>
<evidence type="ECO:0000256" key="10">
    <source>
        <dbReference type="HAMAP-Rule" id="MF_02227"/>
    </source>
</evidence>
<feature type="binding site" evidence="10 14">
    <location>
        <position position="9"/>
    </location>
    <ligand>
        <name>substrate</name>
    </ligand>
</feature>
<dbReference type="EC" id="5.1.3.1" evidence="7 10"/>
<evidence type="ECO:0000256" key="4">
    <source>
        <dbReference type="ARBA" id="ARBA00001947"/>
    </source>
</evidence>
<evidence type="ECO:0000256" key="13">
    <source>
        <dbReference type="PIRSR" id="PIRSR001461-2"/>
    </source>
</evidence>
<dbReference type="AlphaFoldDB" id="A0A3P3XTI2"/>
<feature type="binding site" evidence="10 13">
    <location>
        <position position="67"/>
    </location>
    <ligand>
        <name>a divalent metal cation</name>
        <dbReference type="ChEBI" id="CHEBI:60240"/>
    </ligand>
</feature>
<organism evidence="15">
    <name type="scientific">uncultured spirochete</name>
    <dbReference type="NCBI Taxonomy" id="156406"/>
    <lineage>
        <taxon>Bacteria</taxon>
        <taxon>Pseudomonadati</taxon>
        <taxon>Spirochaetota</taxon>
        <taxon>Spirochaetia</taxon>
        <taxon>Spirochaetales</taxon>
        <taxon>environmental samples</taxon>
    </lineage>
</organism>
<dbReference type="GO" id="GO:0019323">
    <property type="term" value="P:pentose catabolic process"/>
    <property type="evidence" value="ECO:0007669"/>
    <property type="project" value="UniProtKB-UniRule"/>
</dbReference>
<evidence type="ECO:0000256" key="8">
    <source>
        <dbReference type="ARBA" id="ARBA00022723"/>
    </source>
</evidence>
<dbReference type="GO" id="GO:0005737">
    <property type="term" value="C:cytoplasm"/>
    <property type="evidence" value="ECO:0007669"/>
    <property type="project" value="UniProtKB-ARBA"/>
</dbReference>
<feature type="binding site" evidence="10">
    <location>
        <begin position="176"/>
        <end position="178"/>
    </location>
    <ligand>
        <name>substrate</name>
    </ligand>
</feature>
<feature type="binding site" evidence="10 13">
    <location>
        <position position="34"/>
    </location>
    <ligand>
        <name>a divalent metal cation</name>
        <dbReference type="ChEBI" id="CHEBI:60240"/>
    </ligand>
</feature>
<dbReference type="InterPro" id="IPR000056">
    <property type="entry name" value="Ribul_P_3_epim-like"/>
</dbReference>
<keyword evidence="13" id="KW-0862">Zinc</keyword>
<feature type="binding site" evidence="10 13">
    <location>
        <position position="36"/>
    </location>
    <ligand>
        <name>a divalent metal cation</name>
        <dbReference type="ChEBI" id="CHEBI:60240"/>
    </ligand>
</feature>
<sequence length="226" mass="25100">MKEPIIAPSILSADFYDIRAAIQDIESSECPWLHLDIMDGRFVPPITFGNKMVADIRKHTSLFMDVHLMIVEPERHIHTFIESGADAVTFHVEACIHAHRLVQTIRHAGIKAGISVVPSTPVSAIVPLLESIDQVLVMTVNPGYGGQKLLPFCLAKVDELREIREKNGMNFSIAIDGGINLATIQQIALHKPDVLIMGSAFFNAQDKKVFISDVLNVWEHAVENFE</sequence>
<dbReference type="GO" id="GO:0004750">
    <property type="term" value="F:D-ribulose-phosphate 3-epimerase activity"/>
    <property type="evidence" value="ECO:0007669"/>
    <property type="project" value="UniProtKB-UniRule"/>
</dbReference>
<dbReference type="EMBL" id="FWDO01000007">
    <property type="protein sequence ID" value="SLM19605.1"/>
    <property type="molecule type" value="Genomic_DNA"/>
</dbReference>
<keyword evidence="13" id="KW-0170">Cobalt</keyword>